<keyword evidence="3" id="KW-1185">Reference proteome</keyword>
<gene>
    <name evidence="2" type="ORF">BT96DRAFT_951359</name>
</gene>
<protein>
    <submittedName>
        <fullName evidence="2">Uncharacterized protein</fullName>
    </submittedName>
</protein>
<evidence type="ECO:0000313" key="3">
    <source>
        <dbReference type="Proteomes" id="UP000799118"/>
    </source>
</evidence>
<reference evidence="2" key="1">
    <citation type="journal article" date="2019" name="Environ. Microbiol.">
        <title>Fungal ecological strategies reflected in gene transcription - a case study of two litter decomposers.</title>
        <authorList>
            <person name="Barbi F."/>
            <person name="Kohler A."/>
            <person name="Barry K."/>
            <person name="Baskaran P."/>
            <person name="Daum C."/>
            <person name="Fauchery L."/>
            <person name="Ihrmark K."/>
            <person name="Kuo A."/>
            <person name="LaButti K."/>
            <person name="Lipzen A."/>
            <person name="Morin E."/>
            <person name="Grigoriev I.V."/>
            <person name="Henrissat B."/>
            <person name="Lindahl B."/>
            <person name="Martin F."/>
        </authorList>
    </citation>
    <scope>NUCLEOTIDE SEQUENCE</scope>
    <source>
        <strain evidence="2">JB14</strain>
    </source>
</reference>
<dbReference type="AlphaFoldDB" id="A0A6A4GD10"/>
<feature type="compositionally biased region" description="Polar residues" evidence="1">
    <location>
        <begin position="1"/>
        <end position="10"/>
    </location>
</feature>
<organism evidence="2 3">
    <name type="scientific">Gymnopus androsaceus JB14</name>
    <dbReference type="NCBI Taxonomy" id="1447944"/>
    <lineage>
        <taxon>Eukaryota</taxon>
        <taxon>Fungi</taxon>
        <taxon>Dikarya</taxon>
        <taxon>Basidiomycota</taxon>
        <taxon>Agaricomycotina</taxon>
        <taxon>Agaricomycetes</taxon>
        <taxon>Agaricomycetidae</taxon>
        <taxon>Agaricales</taxon>
        <taxon>Marasmiineae</taxon>
        <taxon>Omphalotaceae</taxon>
        <taxon>Gymnopus</taxon>
    </lineage>
</organism>
<sequence>MLSNNTTIATHSGVPRSKRKVYSPSRSMRKALAGLGLGARLGFTRKSSVSSSPYTSHTVHSSTAIGEGLNAFQTTDSVPPLNIQPLWEPSTSVAAHLPIIHSKSEISIGQLEKYISKYSEKGLLGLLPIDEPSQLSLTQMCHYIPRRSDYTTIITIDNYDAPFLNAPPGRLTDVEDVIAELFYGNVLAVFGGYGVMRPKLIIMGSGMRDYPVPAKRIVEWLSLVDCTRNPCYAGMVGLTTSEIEAGVQALVEDEGIHLALFKEIENTCWRESFMEGSDAEATIFTRSGVVYDSSVVAAVVAAIGCAQIFTQSGEVQLLSKLRLVLKVLLSNASPRRRLGTNNYPGTTNRRAFLVLNHSEKAAKSSAGNKGVPTKDGSTELTVVWKLEVKMVHSHYFCHYVSQDHLGHGLDLVCTNSVPETSKEPVSYTVFAWGVNNPSDGIRCILVQIY</sequence>
<dbReference type="Proteomes" id="UP000799118">
    <property type="component" value="Unassembled WGS sequence"/>
</dbReference>
<proteinExistence type="predicted"/>
<feature type="region of interest" description="Disordered" evidence="1">
    <location>
        <begin position="1"/>
        <end position="25"/>
    </location>
</feature>
<accession>A0A6A4GD10</accession>
<name>A0A6A4GD10_9AGAR</name>
<evidence type="ECO:0000256" key="1">
    <source>
        <dbReference type="SAM" id="MobiDB-lite"/>
    </source>
</evidence>
<dbReference type="EMBL" id="ML770482">
    <property type="protein sequence ID" value="KAE9383426.1"/>
    <property type="molecule type" value="Genomic_DNA"/>
</dbReference>
<evidence type="ECO:0000313" key="2">
    <source>
        <dbReference type="EMBL" id="KAE9383426.1"/>
    </source>
</evidence>